<evidence type="ECO:0000313" key="11">
    <source>
        <dbReference type="Proteomes" id="UP000824755"/>
    </source>
</evidence>
<comment type="subcellular location">
    <subcellularLocation>
        <location evidence="8">Cytoplasm</location>
    </subcellularLocation>
</comment>
<accession>A0ABX8WR76</accession>
<keyword evidence="11" id="KW-1185">Reference proteome</keyword>
<feature type="binding site" evidence="8">
    <location>
        <position position="163"/>
    </location>
    <ligand>
        <name>substrate</name>
    </ligand>
</feature>
<keyword evidence="8" id="KW-0963">Cytoplasm</keyword>
<organism evidence="10 11">
    <name type="scientific">Lysobacter soyae</name>
    <dbReference type="NCBI Taxonomy" id="2764185"/>
    <lineage>
        <taxon>Bacteria</taxon>
        <taxon>Pseudomonadati</taxon>
        <taxon>Pseudomonadota</taxon>
        <taxon>Gammaproteobacteria</taxon>
        <taxon>Lysobacterales</taxon>
        <taxon>Lysobacteraceae</taxon>
        <taxon>Lysobacter</taxon>
    </lineage>
</organism>
<evidence type="ECO:0000256" key="9">
    <source>
        <dbReference type="PROSITE-ProRule" id="PRU10125"/>
    </source>
</evidence>
<reference evidence="10 11" key="1">
    <citation type="submission" date="2021-08" db="EMBL/GenBank/DDBJ databases">
        <title>Lysobacter sp. strain CJ11 Genome sequencing and assembly.</title>
        <authorList>
            <person name="Kim I."/>
        </authorList>
    </citation>
    <scope>NUCLEOTIDE SEQUENCE [LARGE SCALE GENOMIC DNA]</scope>
    <source>
        <strain evidence="10 11">CJ11</strain>
    </source>
</reference>
<feature type="site" description="Could be important to modulate the pK values of the two catalytic cysteine residues" evidence="8">
    <location>
        <position position="214"/>
    </location>
</feature>
<feature type="site" description="Could be important to modulate the pK values of the two catalytic cysteine residues" evidence="8">
    <location>
        <position position="165"/>
    </location>
</feature>
<dbReference type="PROSITE" id="PS01326">
    <property type="entry name" value="DAP_EPIMERASE"/>
    <property type="match status" value="1"/>
</dbReference>
<feature type="binding site" evidence="8">
    <location>
        <position position="14"/>
    </location>
    <ligand>
        <name>substrate</name>
    </ligand>
</feature>
<proteinExistence type="inferred from homology"/>
<evidence type="ECO:0000256" key="5">
    <source>
        <dbReference type="ARBA" id="ARBA00023154"/>
    </source>
</evidence>
<dbReference type="RefSeq" id="WP_220380150.1">
    <property type="nucleotide sequence ID" value="NZ_CP080544.1"/>
</dbReference>
<dbReference type="EC" id="5.1.1.7" evidence="3 8"/>
<evidence type="ECO:0000256" key="4">
    <source>
        <dbReference type="ARBA" id="ARBA00022605"/>
    </source>
</evidence>
<feature type="binding site" evidence="8">
    <location>
        <position position="67"/>
    </location>
    <ligand>
        <name>substrate</name>
    </ligand>
</feature>
<feature type="binding site" evidence="8">
    <location>
        <position position="196"/>
    </location>
    <ligand>
        <name>substrate</name>
    </ligand>
</feature>
<evidence type="ECO:0000256" key="7">
    <source>
        <dbReference type="ARBA" id="ARBA00051712"/>
    </source>
</evidence>
<feature type="binding site" evidence="8">
    <location>
        <begin position="77"/>
        <end position="78"/>
    </location>
    <ligand>
        <name>substrate</name>
    </ligand>
</feature>
<dbReference type="InterPro" id="IPR001653">
    <property type="entry name" value="DAP_epimerase_DapF"/>
</dbReference>
<dbReference type="Pfam" id="PF01678">
    <property type="entry name" value="DAP_epimerase"/>
    <property type="match status" value="2"/>
</dbReference>
<feature type="site" description="Important for dimerization" evidence="8">
    <location>
        <position position="274"/>
    </location>
</feature>
<keyword evidence="6 8" id="KW-0413">Isomerase</keyword>
<protein>
    <recommendedName>
        <fullName evidence="3 8">Diaminopimelate epimerase</fullName>
        <shortName evidence="8">DAP epimerase</shortName>
        <ecNumber evidence="3 8">5.1.1.7</ecNumber>
    </recommendedName>
    <alternativeName>
        <fullName evidence="8">PLP-independent amino acid racemase</fullName>
    </alternativeName>
</protein>
<evidence type="ECO:0000256" key="3">
    <source>
        <dbReference type="ARBA" id="ARBA00013080"/>
    </source>
</evidence>
<comment type="similarity">
    <text evidence="2 8">Belongs to the diaminopimelate epimerase family.</text>
</comment>
<evidence type="ECO:0000256" key="6">
    <source>
        <dbReference type="ARBA" id="ARBA00023235"/>
    </source>
</evidence>
<feature type="active site" evidence="9">
    <location>
        <position position="76"/>
    </location>
</feature>
<comment type="catalytic activity">
    <reaction evidence="7 8">
        <text>(2S,6S)-2,6-diaminopimelate = meso-2,6-diaminopimelate</text>
        <dbReference type="Rhea" id="RHEA:15393"/>
        <dbReference type="ChEBI" id="CHEBI:57609"/>
        <dbReference type="ChEBI" id="CHEBI:57791"/>
        <dbReference type="EC" id="5.1.1.7"/>
    </reaction>
</comment>
<evidence type="ECO:0000313" key="10">
    <source>
        <dbReference type="EMBL" id="QYR53333.1"/>
    </source>
</evidence>
<comment type="subunit">
    <text evidence="8">Homodimer.</text>
</comment>
<name>A0ABX8WR76_9GAMM</name>
<dbReference type="Gene3D" id="3.10.310.10">
    <property type="entry name" value="Diaminopimelate Epimerase, Chain A, domain 1"/>
    <property type="match status" value="2"/>
</dbReference>
<dbReference type="Proteomes" id="UP000824755">
    <property type="component" value="Chromosome"/>
</dbReference>
<feature type="active site" description="Proton acceptor" evidence="8">
    <location>
        <position position="223"/>
    </location>
</feature>
<feature type="active site" description="Proton donor" evidence="8">
    <location>
        <position position="76"/>
    </location>
</feature>
<keyword evidence="5 8" id="KW-0457">Lysine biosynthesis</keyword>
<dbReference type="PANTHER" id="PTHR31689">
    <property type="entry name" value="DIAMINOPIMELATE EPIMERASE, CHLOROPLASTIC"/>
    <property type="match status" value="1"/>
</dbReference>
<dbReference type="PANTHER" id="PTHR31689:SF0">
    <property type="entry name" value="DIAMINOPIMELATE EPIMERASE"/>
    <property type="match status" value="1"/>
</dbReference>
<dbReference type="InterPro" id="IPR018510">
    <property type="entry name" value="DAP_epimerase_AS"/>
</dbReference>
<comment type="pathway">
    <text evidence="1 8">Amino-acid biosynthesis; L-lysine biosynthesis via DAP pathway; DL-2,6-diaminopimelate from LL-2,6-diaminopimelate: step 1/1.</text>
</comment>
<feature type="binding site" evidence="8">
    <location>
        <begin position="224"/>
        <end position="225"/>
    </location>
    <ligand>
        <name>substrate</name>
    </ligand>
</feature>
<dbReference type="EMBL" id="CP080544">
    <property type="protein sequence ID" value="QYR53333.1"/>
    <property type="molecule type" value="Genomic_DNA"/>
</dbReference>
<dbReference type="HAMAP" id="MF_00197">
    <property type="entry name" value="DAP_epimerase"/>
    <property type="match status" value="1"/>
</dbReference>
<sequence length="285" mass="30700">MARLRFSKMHGIGNDFVMIDQRTNPTDLTPERCRLLADRRLGVGCDQIIGIYAAKHSNAVVAYRIWNADGSQAGQCGNGARCVAAWVQREAPGKVGQVMHLESPKGVHRAQCMADGQVQISMGVPEFTPRNIPMVGFADMQDSYALALPGFPEIHFGAVSMGNPHAVVEVDDVAGMQIEPLARAVQTDIHFPDSVNVGFAQVISRDEVQLRVYERGAGETLACGSGACAAAVVLMEHGRVARSVTVRLPGGDLQIEWPQHGQSVLMTGPTAFVFEGEFDFEGQGL</sequence>
<feature type="binding site" evidence="8">
    <location>
        <position position="47"/>
    </location>
    <ligand>
        <name>substrate</name>
    </ligand>
</feature>
<feature type="binding site" evidence="8">
    <location>
        <begin position="214"/>
        <end position="215"/>
    </location>
    <ligand>
        <name>substrate</name>
    </ligand>
</feature>
<dbReference type="GO" id="GO:0008837">
    <property type="term" value="F:diaminopimelate epimerase activity"/>
    <property type="evidence" value="ECO:0007669"/>
    <property type="project" value="UniProtKB-EC"/>
</dbReference>
<evidence type="ECO:0000256" key="2">
    <source>
        <dbReference type="ARBA" id="ARBA00010219"/>
    </source>
</evidence>
<gene>
    <name evidence="8 10" type="primary">dapF</name>
    <name evidence="10" type="ORF">H8L67_02125</name>
</gene>
<keyword evidence="4 8" id="KW-0028">Amino-acid biosynthesis</keyword>
<evidence type="ECO:0000256" key="8">
    <source>
        <dbReference type="HAMAP-Rule" id="MF_00197"/>
    </source>
</evidence>
<dbReference type="NCBIfam" id="TIGR00652">
    <property type="entry name" value="DapF"/>
    <property type="match status" value="1"/>
</dbReference>
<evidence type="ECO:0000256" key="1">
    <source>
        <dbReference type="ARBA" id="ARBA00005196"/>
    </source>
</evidence>
<dbReference type="SUPFAM" id="SSF54506">
    <property type="entry name" value="Diaminopimelate epimerase-like"/>
    <property type="match status" value="2"/>
</dbReference>
<comment type="function">
    <text evidence="8">Catalyzes the stereoinversion of LL-2,6-diaminopimelate (L,L-DAP) to meso-diaminopimelate (meso-DAP), a precursor of L-lysine and an essential component of the bacterial peptidoglycan.</text>
</comment>